<dbReference type="GO" id="GO:0003924">
    <property type="term" value="F:GTPase activity"/>
    <property type="evidence" value="ECO:0000318"/>
    <property type="project" value="GO_Central"/>
</dbReference>
<evidence type="ECO:0000256" key="5">
    <source>
        <dbReference type="PIRSR" id="PIRSR601019-1"/>
    </source>
</evidence>
<protein>
    <submittedName>
        <fullName evidence="7">Uncharacterized protein</fullName>
    </submittedName>
</protein>
<dbReference type="PROSITE" id="PS51882">
    <property type="entry name" value="G_ALPHA"/>
    <property type="match status" value="1"/>
</dbReference>
<dbReference type="HOGENOM" id="CLU_014184_6_0_1"/>
<evidence type="ECO:0000313" key="8">
    <source>
        <dbReference type="Proteomes" id="UP000007241"/>
    </source>
</evidence>
<dbReference type="Proteomes" id="UP000007241">
    <property type="component" value="Unassembled WGS sequence"/>
</dbReference>
<keyword evidence="4" id="KW-0807">Transducer</keyword>
<dbReference type="SUPFAM" id="SSF47895">
    <property type="entry name" value="Transducin (alpha subunit), insertion domain"/>
    <property type="match status" value="1"/>
</dbReference>
<dbReference type="GO" id="GO:0005525">
    <property type="term" value="F:GTP binding"/>
    <property type="evidence" value="ECO:0007669"/>
    <property type="project" value="UniProtKB-KW"/>
</dbReference>
<dbReference type="SUPFAM" id="SSF52540">
    <property type="entry name" value="P-loop containing nucleoside triphosphate hydrolases"/>
    <property type="match status" value="1"/>
</dbReference>
<feature type="binding site" evidence="5">
    <location>
        <begin position="274"/>
        <end position="277"/>
    </location>
    <ligand>
        <name>GTP</name>
        <dbReference type="ChEBI" id="CHEBI:37565"/>
    </ligand>
</feature>
<dbReference type="Gene3D" id="1.10.400.10">
    <property type="entry name" value="GI Alpha 1, domain 2-like"/>
    <property type="match status" value="1"/>
</dbReference>
<dbReference type="InterPro" id="IPR001019">
    <property type="entry name" value="Gprotein_alpha_su"/>
</dbReference>
<feature type="binding site" evidence="6">
    <location>
        <position position="186"/>
    </location>
    <ligand>
        <name>Mg(2+)</name>
        <dbReference type="ChEBI" id="CHEBI:18420"/>
    </ligand>
</feature>
<reference evidence="7 8" key="1">
    <citation type="submission" date="2009-12" db="EMBL/GenBank/DDBJ databases">
        <title>The draft genome of Batrachochytrium dendrobatidis.</title>
        <authorList>
            <consortium name="US DOE Joint Genome Institute (JGI-PGF)"/>
            <person name="Kuo A."/>
            <person name="Salamov A."/>
            <person name="Schmutz J."/>
            <person name="Lucas S."/>
            <person name="Pitluck S."/>
            <person name="Rosenblum E."/>
            <person name="Stajich J."/>
            <person name="Eisen M."/>
            <person name="Grigoriev I.V."/>
        </authorList>
    </citation>
    <scope>NUCLEOTIDE SEQUENCE [LARGE SCALE GENOMIC DNA]</scope>
    <source>
        <strain evidence="8">JAM81 / FGSC 10211</strain>
    </source>
</reference>
<keyword evidence="1 6" id="KW-0479">Metal-binding</keyword>
<keyword evidence="8" id="KW-1185">Reference proteome</keyword>
<dbReference type="SMART" id="SM00275">
    <property type="entry name" value="G_alpha"/>
    <property type="match status" value="1"/>
</dbReference>
<keyword evidence="3 5" id="KW-0342">GTP-binding</keyword>
<dbReference type="Gene3D" id="3.40.50.300">
    <property type="entry name" value="P-loop containing nucleotide triphosphate hydrolases"/>
    <property type="match status" value="1"/>
</dbReference>
<accession>F4NT66</accession>
<dbReference type="InterPro" id="IPR027417">
    <property type="entry name" value="P-loop_NTPase"/>
</dbReference>
<feature type="binding site" evidence="6">
    <location>
        <position position="50"/>
    </location>
    <ligand>
        <name>Mg(2+)</name>
        <dbReference type="ChEBI" id="CHEBI:18420"/>
    </ligand>
</feature>
<evidence type="ECO:0000256" key="1">
    <source>
        <dbReference type="ARBA" id="ARBA00022723"/>
    </source>
</evidence>
<dbReference type="STRING" id="684364.F4NT66"/>
<evidence type="ECO:0000256" key="2">
    <source>
        <dbReference type="ARBA" id="ARBA00022741"/>
    </source>
</evidence>
<dbReference type="AlphaFoldDB" id="F4NT66"/>
<keyword evidence="6" id="KW-0460">Magnesium</keyword>
<evidence type="ECO:0000313" key="7">
    <source>
        <dbReference type="EMBL" id="EGF83890.1"/>
    </source>
</evidence>
<feature type="binding site" evidence="5">
    <location>
        <begin position="180"/>
        <end position="186"/>
    </location>
    <ligand>
        <name>GTP</name>
        <dbReference type="ChEBI" id="CHEBI:37565"/>
    </ligand>
</feature>
<dbReference type="OMA" id="NCFGESD"/>
<dbReference type="GeneID" id="18241803"/>
<proteinExistence type="predicted"/>
<dbReference type="InParanoid" id="F4NT66"/>
<evidence type="ECO:0000256" key="3">
    <source>
        <dbReference type="ARBA" id="ARBA00023134"/>
    </source>
</evidence>
<dbReference type="RefSeq" id="XP_006676266.1">
    <property type="nucleotide sequence ID" value="XM_006676203.1"/>
</dbReference>
<organism evidence="7 8">
    <name type="scientific">Batrachochytrium dendrobatidis (strain JAM81 / FGSC 10211)</name>
    <name type="common">Frog chytrid fungus</name>
    <dbReference type="NCBI Taxonomy" id="684364"/>
    <lineage>
        <taxon>Eukaryota</taxon>
        <taxon>Fungi</taxon>
        <taxon>Fungi incertae sedis</taxon>
        <taxon>Chytridiomycota</taxon>
        <taxon>Chytridiomycota incertae sedis</taxon>
        <taxon>Chytridiomycetes</taxon>
        <taxon>Rhizophydiales</taxon>
        <taxon>Rhizophydiales incertae sedis</taxon>
        <taxon>Batrachochytrium</taxon>
    </lineage>
</organism>
<evidence type="ECO:0000256" key="6">
    <source>
        <dbReference type="PIRSR" id="PIRSR601019-2"/>
    </source>
</evidence>
<evidence type="ECO:0000256" key="4">
    <source>
        <dbReference type="ARBA" id="ARBA00023224"/>
    </source>
</evidence>
<dbReference type="GO" id="GO:0001664">
    <property type="term" value="F:G protein-coupled receptor binding"/>
    <property type="evidence" value="ECO:0000318"/>
    <property type="project" value="GO_Central"/>
</dbReference>
<dbReference type="GO" id="GO:0005737">
    <property type="term" value="C:cytoplasm"/>
    <property type="evidence" value="ECO:0000318"/>
    <property type="project" value="GO_Central"/>
</dbReference>
<dbReference type="GO" id="GO:0046872">
    <property type="term" value="F:metal ion binding"/>
    <property type="evidence" value="ECO:0007669"/>
    <property type="project" value="UniProtKB-KW"/>
</dbReference>
<dbReference type="PANTHER" id="PTHR10218">
    <property type="entry name" value="GTP-BINDING PROTEIN ALPHA SUBUNIT"/>
    <property type="match status" value="1"/>
</dbReference>
<dbReference type="Pfam" id="PF00503">
    <property type="entry name" value="G-alpha"/>
    <property type="match status" value="1"/>
</dbReference>
<dbReference type="GO" id="GO:0031683">
    <property type="term" value="F:G-protein beta/gamma-subunit complex binding"/>
    <property type="evidence" value="ECO:0000318"/>
    <property type="project" value="GO_Central"/>
</dbReference>
<sequence>MRANSTSAAALEQMHSKQIDQYLLQEKILRDKIMLEPRVLVLGSGDSGKTTLMKQLKILHAGGYCDQERQSYNEKICDNIVDSMLAILALLHIKNISVKNITTKTNIDLLRNYFQTSPEEVLQKPLTADIAQIIQKLWADEDIKGAFYSTTTIQDTAPYFLADPVKFTSLSYKPTDTDILNTRLPTIQVSESIIKLEKNTVHFFDVGGQQKYRKQWIPYFDDVHNIVFVVSISSYDQQLQENSTINRMHDALDLFGNICNAPLLKHTSMTLMLNKSDIFATKIAKSPINKYFPDYKGGNDIKKGYRYFEKKFILQNQQDNKRISTHITCCTDTKAMDVIISTVLTTMLSQMLHSSGFI</sequence>
<feature type="binding site" evidence="5">
    <location>
        <begin position="205"/>
        <end position="209"/>
    </location>
    <ligand>
        <name>GTP</name>
        <dbReference type="ChEBI" id="CHEBI:37565"/>
    </ligand>
</feature>
<gene>
    <name evidence="7" type="ORF">BATDEDRAFT_84618</name>
</gene>
<dbReference type="EMBL" id="GL882879">
    <property type="protein sequence ID" value="EGF83890.1"/>
    <property type="molecule type" value="Genomic_DNA"/>
</dbReference>
<dbReference type="FunFam" id="3.40.50.300:FF:000720">
    <property type="entry name" value="Guanine nucleotide-binding protein G(k) subunit alpha"/>
    <property type="match status" value="1"/>
</dbReference>
<dbReference type="OrthoDB" id="2136472at2759"/>
<name>F4NT66_BATDJ</name>
<dbReference type="PANTHER" id="PTHR10218:SF302">
    <property type="entry name" value="GUANINE NUCLEOTIDE-BINDING PROTEIN ALPHA-5 SUBUNIT"/>
    <property type="match status" value="1"/>
</dbReference>
<dbReference type="PRINTS" id="PR00318">
    <property type="entry name" value="GPROTEINA"/>
</dbReference>
<keyword evidence="2 5" id="KW-0547">Nucleotide-binding</keyword>
<dbReference type="InterPro" id="IPR011025">
    <property type="entry name" value="GproteinA_insert"/>
</dbReference>
<dbReference type="GO" id="GO:0005834">
    <property type="term" value="C:heterotrimeric G-protein complex"/>
    <property type="evidence" value="ECO:0000318"/>
    <property type="project" value="GO_Central"/>
</dbReference>
<dbReference type="GO" id="GO:0007188">
    <property type="term" value="P:adenylate cyclase-modulating G protein-coupled receptor signaling pathway"/>
    <property type="evidence" value="ECO:0000318"/>
    <property type="project" value="GO_Central"/>
</dbReference>
<dbReference type="CDD" id="cd00066">
    <property type="entry name" value="G-alpha"/>
    <property type="match status" value="1"/>
</dbReference>